<reference evidence="4 5" key="1">
    <citation type="journal article" date="2020" name="Cell Host Microbe">
        <title>Functional and Genomic Variation between Human-Derived Isolates of Lachnospiraceae Reveals Inter- and Intra-Species Diversity.</title>
        <authorList>
            <person name="Sorbara M.T."/>
            <person name="Littmann E.R."/>
            <person name="Fontana E."/>
            <person name="Moody T.U."/>
            <person name="Kohout C.E."/>
            <person name="Gjonbalaj M."/>
            <person name="Eaton V."/>
            <person name="Seok R."/>
            <person name="Leiner I.M."/>
            <person name="Pamer E.G."/>
        </authorList>
    </citation>
    <scope>NUCLEOTIDE SEQUENCE [LARGE SCALE GENOMIC DNA]</scope>
    <source>
        <strain evidence="3 4">MSK.17.11</strain>
        <strain evidence="2 5">MSK.17.38</strain>
    </source>
</reference>
<name>A0A850HDG5_9FIRM</name>
<dbReference type="InterPro" id="IPR013486">
    <property type="entry name" value="SpoIID/LytB"/>
</dbReference>
<dbReference type="Proteomes" id="UP000701680">
    <property type="component" value="Unassembled WGS sequence"/>
</dbReference>
<dbReference type="GO" id="GO:0030288">
    <property type="term" value="C:outer membrane-bounded periplasmic space"/>
    <property type="evidence" value="ECO:0007669"/>
    <property type="project" value="TreeGrafter"/>
</dbReference>
<dbReference type="PANTHER" id="PTHR30032:SF4">
    <property type="entry name" value="AMIDASE ENHANCER"/>
    <property type="match status" value="1"/>
</dbReference>
<reference evidence="3" key="2">
    <citation type="submission" date="2020-02" db="EMBL/GenBank/DDBJ databases">
        <authorList>
            <person name="Littmann E."/>
            <person name="Sorbara M."/>
        </authorList>
    </citation>
    <scope>NUCLEOTIDE SEQUENCE</scope>
    <source>
        <strain evidence="3">MSK.17.11</strain>
        <strain evidence="2">MSK.17.38</strain>
    </source>
</reference>
<dbReference type="Proteomes" id="UP000528555">
    <property type="component" value="Unassembled WGS sequence"/>
</dbReference>
<gene>
    <name evidence="3" type="ORF">G5A66_02700</name>
    <name evidence="2" type="ORF">G5A75_00110</name>
</gene>
<proteinExistence type="predicted"/>
<accession>A0A850HDG5</accession>
<organism evidence="3 4">
    <name type="scientific">Dorea phocaeensis</name>
    <dbReference type="NCBI Taxonomy" id="2040291"/>
    <lineage>
        <taxon>Bacteria</taxon>
        <taxon>Bacillati</taxon>
        <taxon>Bacillota</taxon>
        <taxon>Clostridia</taxon>
        <taxon>Lachnospirales</taxon>
        <taxon>Lachnospiraceae</taxon>
        <taxon>Dorea</taxon>
    </lineage>
</organism>
<evidence type="ECO:0000313" key="4">
    <source>
        <dbReference type="Proteomes" id="UP000528555"/>
    </source>
</evidence>
<dbReference type="GO" id="GO:0030435">
    <property type="term" value="P:sporulation resulting in formation of a cellular spore"/>
    <property type="evidence" value="ECO:0007669"/>
    <property type="project" value="InterPro"/>
</dbReference>
<evidence type="ECO:0000259" key="1">
    <source>
        <dbReference type="Pfam" id="PF08486"/>
    </source>
</evidence>
<feature type="domain" description="Sporulation stage II protein D amidase enhancer LytB N-terminal" evidence="1">
    <location>
        <begin position="87"/>
        <end position="177"/>
    </location>
</feature>
<sequence length="375" mass="40718">MTNGYQGTQHSQAELVSPAGMILEAGEERWQVEGGQSLSITPGDEWVKDKIVRAWAKDGGEITVNSIDRAYGKPSYEGTVEIRCGTNGLILINELPVERYLCKVVPSEMPPSYELEALKVQAVCARSYAYRQMASYGYPEYEAHIDDSTAYQVYGNSKPQERSTQAVNATCGEVVMYHGQIATTYYYSTSCGETTSLEAWGTPANDENGYLQAVEVSGKVGDYEKDLPWYRWEAAIPVQTLSTLVEQNLGKGLGMIRDIQVTKKGPGGVVLQIKLIGENGDATVDTENKIRAALGGNGYEIKKQDGGVVPSSKLLPSAFFTVEKGAGIFLIKGGGYGHGIGMSQNGANEMAKEGRSYEEIVEFFFRGAKVQMGTG</sequence>
<dbReference type="PANTHER" id="PTHR30032">
    <property type="entry name" value="N-ACETYLMURAMOYL-L-ALANINE AMIDASE-RELATED"/>
    <property type="match status" value="1"/>
</dbReference>
<dbReference type="InterPro" id="IPR051922">
    <property type="entry name" value="Bact_Sporulation_Assoc"/>
</dbReference>
<comment type="caution">
    <text evidence="3">The sequence shown here is derived from an EMBL/GenBank/DDBJ whole genome shotgun (WGS) entry which is preliminary data.</text>
</comment>
<dbReference type="InterPro" id="IPR013693">
    <property type="entry name" value="SpoIID/LytB_N"/>
</dbReference>
<dbReference type="EMBL" id="JAAITX010000001">
    <property type="protein sequence ID" value="NVH57578.1"/>
    <property type="molecule type" value="Genomic_DNA"/>
</dbReference>
<dbReference type="EMBL" id="JAAIUO010000001">
    <property type="protein sequence ID" value="NSK13293.1"/>
    <property type="molecule type" value="Genomic_DNA"/>
</dbReference>
<dbReference type="AlphaFoldDB" id="A0A850HDG5"/>
<keyword evidence="4" id="KW-1185">Reference proteome</keyword>
<evidence type="ECO:0000313" key="2">
    <source>
        <dbReference type="EMBL" id="NSK13293.1"/>
    </source>
</evidence>
<evidence type="ECO:0000313" key="3">
    <source>
        <dbReference type="EMBL" id="NVH57578.1"/>
    </source>
</evidence>
<dbReference type="NCBIfam" id="TIGR02669">
    <property type="entry name" value="SpoIID_LytB"/>
    <property type="match status" value="1"/>
</dbReference>
<dbReference type="Pfam" id="PF08486">
    <property type="entry name" value="SpoIID"/>
    <property type="match status" value="1"/>
</dbReference>
<evidence type="ECO:0000313" key="5">
    <source>
        <dbReference type="Proteomes" id="UP000701680"/>
    </source>
</evidence>
<protein>
    <submittedName>
        <fullName evidence="3">SpoIID/LytB domain-containing protein</fullName>
    </submittedName>
</protein>